<dbReference type="EMBL" id="CP139487">
    <property type="protein sequence ID" value="WPU64984.1"/>
    <property type="molecule type" value="Genomic_DNA"/>
</dbReference>
<dbReference type="Gene3D" id="3.90.1150.10">
    <property type="entry name" value="Aspartate Aminotransferase, domain 1"/>
    <property type="match status" value="2"/>
</dbReference>
<keyword evidence="4" id="KW-0663">Pyridoxal phosphate</keyword>
<evidence type="ECO:0000256" key="3">
    <source>
        <dbReference type="ARBA" id="ARBA00022679"/>
    </source>
</evidence>
<dbReference type="InterPro" id="IPR015421">
    <property type="entry name" value="PyrdxlP-dep_Trfase_major"/>
</dbReference>
<gene>
    <name evidence="5" type="ORF">SOO65_20010</name>
</gene>
<dbReference type="InterPro" id="IPR049704">
    <property type="entry name" value="Aminotrans_3_PPA_site"/>
</dbReference>
<dbReference type="AlphaFoldDB" id="A0AAX4HP11"/>
<dbReference type="Pfam" id="PF00202">
    <property type="entry name" value="Aminotran_3"/>
    <property type="match status" value="1"/>
</dbReference>
<dbReference type="GO" id="GO:0030170">
    <property type="term" value="F:pyridoxal phosphate binding"/>
    <property type="evidence" value="ECO:0007669"/>
    <property type="project" value="InterPro"/>
</dbReference>
<keyword evidence="6" id="KW-1185">Reference proteome</keyword>
<proteinExistence type="predicted"/>
<name>A0AAX4HP11_9BACT</name>
<evidence type="ECO:0000313" key="6">
    <source>
        <dbReference type="Proteomes" id="UP001324634"/>
    </source>
</evidence>
<dbReference type="InterPro" id="IPR015422">
    <property type="entry name" value="PyrdxlP-dep_Trfase_small"/>
</dbReference>
<dbReference type="InterPro" id="IPR015424">
    <property type="entry name" value="PyrdxlP-dep_Trfase"/>
</dbReference>
<dbReference type="Gene3D" id="3.40.640.10">
    <property type="entry name" value="Type I PLP-dependent aspartate aminotransferase-like (Major domain)"/>
    <property type="match status" value="2"/>
</dbReference>
<sequence>MTIQQTLLLNQKLKTTADKDLFSYYARPLTSKLLETMELAKHFYHGEGDYLFYEKDQKIHRVLDLTGGYGANILGHRNPHILAKVQEWHDKGSPSLTQGSIRQEAGKLAKRISDTLHQETGEGPWITTFSNSGTEAVEAALKHCLIYFGHKLIEVEQEIEKEMNVALIKIKRSHENIQAKFVRNLRVELTEKISDLKMNEERKSYFIHQINNALDIDELVSLIRDINKKQLSQRPGFLALEKGYHGKTMGSLGLTFNEGFRAPFYLGGDDNKTTKFISQYIDQLSFEKIIEDSKQDLIFISETPNGVGWAKHSFSLLAGAFVEPIQGEAGVLPVNTPFLALLKKFSLQEDFLLVFDEIQAGMYRTGKMASGTHTDITPDIYTFSKSLGGGIAKIAATSINNRKYVEDFGFLHTSTFSDDYFSSSVALEVLNVLQGENSPLTEGLKTADFMVARLEWLRSKYPNIIKEIRGKGMMLAIEFYDIFKEMGFEFKTICDSNMQGYMMASVLLNHENIRMSPSLSNNLTLRIAPSLYFTIIQVEELIQALDNMGRALNERNVAYFLSSIYPGEAVTNEMTDALKTEVTGERPISVFLCHLIDEAHIKKVTKSLKGVQGERLLRKLALPKDLAEFEIYHAQTIVDNNGVEMDVVMLGIPVTSEELKKTFTSRNKYKVVQKVQNAVDFAKEIGASTVGLGQFTSIVSGNGLYLNSRGMNLTTGNAYTISLTVQSAIRSAEEKNIDLKNSTVALIGAAGNIMSVATSLMADHVGKVIMLHHSPLESSLKYQEATKRILDEIAASKADSKVVEIVSKHWKDRDLLKFLNNEEVKEVFVASADITQIKEADMVLCGASASNGFLSLDLFKQNAVVVDVAVPPSIKPEMIAKIESERPDLTYHLGGVASIPQDQSLNFIVFPLGHNECYACMAETFSLGFSGKKNFLNIGDLSKDIVMEVQDISKSVGFTLGKVKTKSSL</sequence>
<evidence type="ECO:0000256" key="2">
    <source>
        <dbReference type="ARBA" id="ARBA00022576"/>
    </source>
</evidence>
<dbReference type="PROSITE" id="PS00600">
    <property type="entry name" value="AA_TRANSFER_CLASS_3"/>
    <property type="match status" value="1"/>
</dbReference>
<comment type="cofactor">
    <cofactor evidence="1">
        <name>pyridoxal 5'-phosphate</name>
        <dbReference type="ChEBI" id="CHEBI:597326"/>
    </cofactor>
</comment>
<accession>A0AAX4HP11</accession>
<dbReference type="GO" id="GO:0008483">
    <property type="term" value="F:transaminase activity"/>
    <property type="evidence" value="ECO:0007669"/>
    <property type="project" value="UniProtKB-KW"/>
</dbReference>
<dbReference type="InterPro" id="IPR036291">
    <property type="entry name" value="NAD(P)-bd_dom_sf"/>
</dbReference>
<protein>
    <submittedName>
        <fullName evidence="5">Aminotransferase class III-fold pyridoxal phosphate-dependent enzyme</fullName>
    </submittedName>
</protein>
<dbReference type="RefSeq" id="WP_321394825.1">
    <property type="nucleotide sequence ID" value="NZ_CP139487.1"/>
</dbReference>
<dbReference type="KEGG" id="psti:SOO65_20010"/>
<reference evidence="5 6" key="1">
    <citation type="submission" date="2023-11" db="EMBL/GenBank/DDBJ databases">
        <title>Peredibacter starrii A3.12.</title>
        <authorList>
            <person name="Mitchell R.J."/>
        </authorList>
    </citation>
    <scope>NUCLEOTIDE SEQUENCE [LARGE SCALE GENOMIC DNA]</scope>
    <source>
        <strain evidence="5 6">A3.12</strain>
    </source>
</reference>
<dbReference type="InterPro" id="IPR005814">
    <property type="entry name" value="Aminotrans_3"/>
</dbReference>
<evidence type="ECO:0000256" key="1">
    <source>
        <dbReference type="ARBA" id="ARBA00001933"/>
    </source>
</evidence>
<keyword evidence="3" id="KW-0808">Transferase</keyword>
<dbReference type="PANTHER" id="PTHR11986">
    <property type="entry name" value="AMINOTRANSFERASE CLASS III"/>
    <property type="match status" value="1"/>
</dbReference>
<evidence type="ECO:0000313" key="5">
    <source>
        <dbReference type="EMBL" id="WPU64984.1"/>
    </source>
</evidence>
<evidence type="ECO:0000256" key="4">
    <source>
        <dbReference type="ARBA" id="ARBA00022898"/>
    </source>
</evidence>
<dbReference type="SUPFAM" id="SSF51735">
    <property type="entry name" value="NAD(P)-binding Rossmann-fold domains"/>
    <property type="match status" value="1"/>
</dbReference>
<dbReference type="InterPro" id="IPR050103">
    <property type="entry name" value="Class-III_PLP-dep_AT"/>
</dbReference>
<dbReference type="Gene3D" id="3.40.50.720">
    <property type="entry name" value="NAD(P)-binding Rossmann-like Domain"/>
    <property type="match status" value="1"/>
</dbReference>
<keyword evidence="2 5" id="KW-0032">Aminotransferase</keyword>
<dbReference type="Proteomes" id="UP001324634">
    <property type="component" value="Chromosome"/>
</dbReference>
<dbReference type="SUPFAM" id="SSF53383">
    <property type="entry name" value="PLP-dependent transferases"/>
    <property type="match status" value="1"/>
</dbReference>
<organism evidence="5 6">
    <name type="scientific">Peredibacter starrii</name>
    <dbReference type="NCBI Taxonomy" id="28202"/>
    <lineage>
        <taxon>Bacteria</taxon>
        <taxon>Pseudomonadati</taxon>
        <taxon>Bdellovibrionota</taxon>
        <taxon>Bacteriovoracia</taxon>
        <taxon>Bacteriovoracales</taxon>
        <taxon>Bacteriovoracaceae</taxon>
        <taxon>Peredibacter</taxon>
    </lineage>
</organism>
<dbReference type="PANTHER" id="PTHR11986:SF79">
    <property type="entry name" value="ACETYLORNITHINE AMINOTRANSFERASE, MITOCHONDRIAL"/>
    <property type="match status" value="1"/>
</dbReference>
<dbReference type="GO" id="GO:0042802">
    <property type="term" value="F:identical protein binding"/>
    <property type="evidence" value="ECO:0007669"/>
    <property type="project" value="TreeGrafter"/>
</dbReference>